<reference evidence="1" key="1">
    <citation type="submission" date="2021-05" db="EMBL/GenBank/DDBJ databases">
        <authorList>
            <person name="Scholz U."/>
            <person name="Mascher M."/>
            <person name="Fiebig A."/>
        </authorList>
    </citation>
    <scope>NUCLEOTIDE SEQUENCE [LARGE SCALE GENOMIC DNA]</scope>
</reference>
<dbReference type="Proteomes" id="UP001732700">
    <property type="component" value="Chromosome 5C"/>
</dbReference>
<keyword evidence="2" id="KW-1185">Reference proteome</keyword>
<name>A0ACD5Y3T5_AVESA</name>
<sequence length="376" mass="41433">MEQPLYSKMLTSLTILMMTTTVSAAAELPLLEKQAGALLAWKATLSNQSQQALQSWGNMSAPCHWRGIWCGLIHAVHRPVITGVSLPEMRLRGTLESLDFSSLRTLMTLNLFDNGLAGSIPSSIGLLKELRSLLLQGNQIRGSIPPSLANLRKLNSLMLSENQVSGEISREIGALDNLVNLDLGNNLLVGPIPCEVGHLKHLVMLDIHNNSLSGSIPRNLVDLTKLTTLYLDQNHLSEQIPQELGYLMNLEYLYLSNNILTELAYTTRVTEKCDVYSFGVLAIELFMGHHPGDLLVSMSKKSTLLENLLDTRLPLPEAEIASEVFKVIAVAVRCIEPDPSHRPTMQQAIKAFSATEEPDGHLDYLHTDIAIPACWS</sequence>
<evidence type="ECO:0000313" key="1">
    <source>
        <dbReference type="EnsemblPlants" id="AVESA.00010b.r2.5CG0900480.1.CDS"/>
    </source>
</evidence>
<evidence type="ECO:0000313" key="2">
    <source>
        <dbReference type="Proteomes" id="UP001732700"/>
    </source>
</evidence>
<proteinExistence type="predicted"/>
<organism evidence="1 2">
    <name type="scientific">Avena sativa</name>
    <name type="common">Oat</name>
    <dbReference type="NCBI Taxonomy" id="4498"/>
    <lineage>
        <taxon>Eukaryota</taxon>
        <taxon>Viridiplantae</taxon>
        <taxon>Streptophyta</taxon>
        <taxon>Embryophyta</taxon>
        <taxon>Tracheophyta</taxon>
        <taxon>Spermatophyta</taxon>
        <taxon>Magnoliopsida</taxon>
        <taxon>Liliopsida</taxon>
        <taxon>Poales</taxon>
        <taxon>Poaceae</taxon>
        <taxon>BOP clade</taxon>
        <taxon>Pooideae</taxon>
        <taxon>Poodae</taxon>
        <taxon>Poeae</taxon>
        <taxon>Poeae Chloroplast Group 1 (Aveneae type)</taxon>
        <taxon>Aveninae</taxon>
        <taxon>Avena</taxon>
    </lineage>
</organism>
<dbReference type="EnsemblPlants" id="AVESA.00010b.r2.5CG0900480.1">
    <property type="protein sequence ID" value="AVESA.00010b.r2.5CG0900480.1.CDS"/>
    <property type="gene ID" value="AVESA.00010b.r2.5CG0900480"/>
</dbReference>
<reference evidence="1" key="2">
    <citation type="submission" date="2025-09" db="UniProtKB">
        <authorList>
            <consortium name="EnsemblPlants"/>
        </authorList>
    </citation>
    <scope>IDENTIFICATION</scope>
</reference>
<protein>
    <submittedName>
        <fullName evidence="1">Uncharacterized protein</fullName>
    </submittedName>
</protein>
<accession>A0ACD5Y3T5</accession>